<evidence type="ECO:0000313" key="1">
    <source>
        <dbReference type="EMBL" id="KKL92542.1"/>
    </source>
</evidence>
<feature type="non-terminal residue" evidence="1">
    <location>
        <position position="1"/>
    </location>
</feature>
<proteinExistence type="predicted"/>
<name>A0A0F9IZU0_9ZZZZ</name>
<reference evidence="1" key="1">
    <citation type="journal article" date="2015" name="Nature">
        <title>Complex archaea that bridge the gap between prokaryotes and eukaryotes.</title>
        <authorList>
            <person name="Spang A."/>
            <person name="Saw J.H."/>
            <person name="Jorgensen S.L."/>
            <person name="Zaremba-Niedzwiedzka K."/>
            <person name="Martijn J."/>
            <person name="Lind A.E."/>
            <person name="van Eijk R."/>
            <person name="Schleper C."/>
            <person name="Guy L."/>
            <person name="Ettema T.J."/>
        </authorList>
    </citation>
    <scope>NUCLEOTIDE SEQUENCE</scope>
</reference>
<protein>
    <submittedName>
        <fullName evidence="1">Uncharacterized protein</fullName>
    </submittedName>
</protein>
<sequence length="61" mass="7226">NFKRTQDEYGGKWAMAKYIEAVETEDTNVRQEIIDKISKYNQEDLAATWAVFQWLKKQIGQ</sequence>
<organism evidence="1">
    <name type="scientific">marine sediment metagenome</name>
    <dbReference type="NCBI Taxonomy" id="412755"/>
    <lineage>
        <taxon>unclassified sequences</taxon>
        <taxon>metagenomes</taxon>
        <taxon>ecological metagenomes</taxon>
    </lineage>
</organism>
<accession>A0A0F9IZU0</accession>
<dbReference type="AlphaFoldDB" id="A0A0F9IZU0"/>
<dbReference type="EMBL" id="LAZR01019434">
    <property type="protein sequence ID" value="KKL92542.1"/>
    <property type="molecule type" value="Genomic_DNA"/>
</dbReference>
<gene>
    <name evidence="1" type="ORF">LCGC14_1883630</name>
</gene>
<comment type="caution">
    <text evidence="1">The sequence shown here is derived from an EMBL/GenBank/DDBJ whole genome shotgun (WGS) entry which is preliminary data.</text>
</comment>